<gene>
    <name evidence="1" type="ORF">AVEN_104737_1</name>
    <name evidence="2" type="ORF">AVEN_149434_1</name>
    <name evidence="3" type="ORF">AVEN_151017_1</name>
</gene>
<dbReference type="EMBL" id="BGPR01263171">
    <property type="protein sequence ID" value="GBM77449.1"/>
    <property type="molecule type" value="Genomic_DNA"/>
</dbReference>
<evidence type="ECO:0000313" key="1">
    <source>
        <dbReference type="EMBL" id="GBM77449.1"/>
    </source>
</evidence>
<accession>A0A4Y2IKM9</accession>
<evidence type="ECO:0000313" key="2">
    <source>
        <dbReference type="EMBL" id="GBM77516.1"/>
    </source>
</evidence>
<dbReference type="Proteomes" id="UP000499080">
    <property type="component" value="Unassembled WGS sequence"/>
</dbReference>
<evidence type="ECO:0000313" key="3">
    <source>
        <dbReference type="EMBL" id="GBM77520.1"/>
    </source>
</evidence>
<name>A0A4Y2IKM9_ARAVE</name>
<keyword evidence="4" id="KW-1185">Reference proteome</keyword>
<dbReference type="EMBL" id="BGPR01263194">
    <property type="protein sequence ID" value="GBM77516.1"/>
    <property type="molecule type" value="Genomic_DNA"/>
</dbReference>
<feature type="non-terminal residue" evidence="2">
    <location>
        <position position="51"/>
    </location>
</feature>
<dbReference type="AlphaFoldDB" id="A0A4Y2IKM9"/>
<reference evidence="2 4" key="1">
    <citation type="journal article" date="2019" name="Sci. Rep.">
        <title>Orb-weaving spider Araneus ventricosus genome elucidates the spidroin gene catalogue.</title>
        <authorList>
            <person name="Kono N."/>
            <person name="Nakamura H."/>
            <person name="Ohtoshi R."/>
            <person name="Moran D.A.P."/>
            <person name="Shinohara A."/>
            <person name="Yoshida Y."/>
            <person name="Fujiwara M."/>
            <person name="Mori M."/>
            <person name="Tomita M."/>
            <person name="Arakawa K."/>
        </authorList>
    </citation>
    <scope>NUCLEOTIDE SEQUENCE [LARGE SCALE GENOMIC DNA]</scope>
</reference>
<protein>
    <submittedName>
        <fullName evidence="2">Uncharacterized protein</fullName>
    </submittedName>
</protein>
<dbReference type="EMBL" id="BGPR01263195">
    <property type="protein sequence ID" value="GBM77520.1"/>
    <property type="molecule type" value="Genomic_DNA"/>
</dbReference>
<proteinExistence type="predicted"/>
<comment type="caution">
    <text evidence="2">The sequence shown here is derived from an EMBL/GenBank/DDBJ whole genome shotgun (WGS) entry which is preliminary data.</text>
</comment>
<sequence length="51" mass="5810">MWRKNPLVKSKVSITIVPKQQQEEDDLPITYSKGEGQKLGPFLVTKQIGVR</sequence>
<evidence type="ECO:0000313" key="4">
    <source>
        <dbReference type="Proteomes" id="UP000499080"/>
    </source>
</evidence>
<organism evidence="2 4">
    <name type="scientific">Araneus ventricosus</name>
    <name type="common">Orbweaver spider</name>
    <name type="synonym">Epeira ventricosa</name>
    <dbReference type="NCBI Taxonomy" id="182803"/>
    <lineage>
        <taxon>Eukaryota</taxon>
        <taxon>Metazoa</taxon>
        <taxon>Ecdysozoa</taxon>
        <taxon>Arthropoda</taxon>
        <taxon>Chelicerata</taxon>
        <taxon>Arachnida</taxon>
        <taxon>Araneae</taxon>
        <taxon>Araneomorphae</taxon>
        <taxon>Entelegynae</taxon>
        <taxon>Araneoidea</taxon>
        <taxon>Araneidae</taxon>
        <taxon>Araneus</taxon>
    </lineage>
</organism>